<dbReference type="InterPro" id="IPR016130">
    <property type="entry name" value="Tyr_Pase_AS"/>
</dbReference>
<evidence type="ECO:0000256" key="5">
    <source>
        <dbReference type="SAM" id="MobiDB-lite"/>
    </source>
</evidence>
<dbReference type="CDD" id="cd14509">
    <property type="entry name" value="PTP_PTEN"/>
    <property type="match status" value="1"/>
</dbReference>
<feature type="compositionally biased region" description="Basic and acidic residues" evidence="5">
    <location>
        <begin position="605"/>
        <end position="614"/>
    </location>
</feature>
<feature type="region of interest" description="Disordered" evidence="5">
    <location>
        <begin position="1"/>
        <end position="45"/>
    </location>
</feature>
<keyword evidence="3" id="KW-0904">Protein phosphatase</keyword>
<name>A0AAV2Z1V9_9STRA</name>
<comment type="caution">
    <text evidence="9">The sequence shown here is derived from an EMBL/GenBank/DDBJ whole genome shotgun (WGS) entry which is preliminary data.</text>
</comment>
<feature type="domain" description="Tyrosine specific protein phosphatases" evidence="6">
    <location>
        <begin position="218"/>
        <end position="289"/>
    </location>
</feature>
<evidence type="ECO:0000256" key="1">
    <source>
        <dbReference type="ARBA" id="ARBA00007881"/>
    </source>
</evidence>
<dbReference type="InterPro" id="IPR057023">
    <property type="entry name" value="PTP-SAK"/>
</dbReference>
<dbReference type="PROSITE" id="PS51181">
    <property type="entry name" value="PPASE_TENSIN"/>
    <property type="match status" value="1"/>
</dbReference>
<keyword evidence="10" id="KW-1185">Reference proteome</keyword>
<reference evidence="9" key="1">
    <citation type="submission" date="2022-11" db="EMBL/GenBank/DDBJ databases">
        <authorList>
            <person name="Morgan W.R."/>
            <person name="Tartar A."/>
        </authorList>
    </citation>
    <scope>NUCLEOTIDE SEQUENCE</scope>
    <source>
        <strain evidence="9">ARSEF 373</strain>
    </source>
</reference>
<dbReference type="InterPro" id="IPR014020">
    <property type="entry name" value="Tensin_C2-dom"/>
</dbReference>
<dbReference type="Pfam" id="PF22784">
    <property type="entry name" value="PTP-SAK"/>
    <property type="match status" value="1"/>
</dbReference>
<dbReference type="GO" id="GO:0005829">
    <property type="term" value="C:cytosol"/>
    <property type="evidence" value="ECO:0007669"/>
    <property type="project" value="TreeGrafter"/>
</dbReference>
<evidence type="ECO:0000256" key="2">
    <source>
        <dbReference type="ARBA" id="ARBA00022801"/>
    </source>
</evidence>
<evidence type="ECO:0000256" key="4">
    <source>
        <dbReference type="ARBA" id="ARBA00023098"/>
    </source>
</evidence>
<dbReference type="EMBL" id="DAKRPA010000099">
    <property type="protein sequence ID" value="DAZ98729.1"/>
    <property type="molecule type" value="Genomic_DNA"/>
</dbReference>
<protein>
    <recommendedName>
        <fullName evidence="11">Phosphatidylinositol-3,4,5-trisphosphate 3-phosphatase</fullName>
    </recommendedName>
</protein>
<sequence>MWSLTKLRRVISHENEGATRDVPQPTTPSPSPPKQKHSPKVKPMLAVDTNFSDIFAVPTPSPGGSYSPTSVRPAALALDLPAPPSPTSGHETTSPPTSPRLRRLSGHQNEMQGMSVVSFRLKQLVSREKRRFEEDGFNLDLTYVTNRIIAFGYPAESFEGIYRNHYKDVFHFFEKRHPNRYQIYNLCSERSYDKEKFHSRVMEFPFDDHCPPPIDLFDPFCRSIDAWLADDPANVAAIHCKAGKGRTGVMICAYLLHSGVWRTAYGAMEFFAAARSLKVEGVTIPSQRRFIMYFEEMCHGARRTAQENEQAQLELAMSQDEYKKIWSDAIEGKGLVYERRMSRPNPIVPAPRYLALVGFRISGVYSSKRIDPRVRVECGMYGRSVVGYDLTTFTTTDESPNSVRPKRPSVLVEGSAIAAANASVSDVNTTQPLVEQEFDCDRHIVAGEVRVSLKNRNGTKIGHFWFHTSFISNNELRLTKVEIDKVLKDIKKGHKLYSPFFGVTLIFDSARPKEIETLDAQLTAVAVAGPDGTPMSASRNTLKTWATARENSDDSSSVSTPKRGLGGFMSRPRAKSDRNANEMQQISVGGKATAASGDAQPDETNEPRGSDLNRSKSKSLPRFFSPRKKDQVNVAPRGHQ</sequence>
<evidence type="ECO:0008006" key="11">
    <source>
        <dbReference type="Google" id="ProtNLM"/>
    </source>
</evidence>
<dbReference type="PROSITE" id="PS51182">
    <property type="entry name" value="C2_TENSIN"/>
    <property type="match status" value="1"/>
</dbReference>
<evidence type="ECO:0000259" key="7">
    <source>
        <dbReference type="PROSITE" id="PS51181"/>
    </source>
</evidence>
<dbReference type="InterPro" id="IPR029021">
    <property type="entry name" value="Prot-tyrosine_phosphatase-like"/>
</dbReference>
<evidence type="ECO:0000259" key="6">
    <source>
        <dbReference type="PROSITE" id="PS50056"/>
    </source>
</evidence>
<comment type="similarity">
    <text evidence="1">Belongs to the PTEN phosphatase protein family.</text>
</comment>
<evidence type="ECO:0000313" key="9">
    <source>
        <dbReference type="EMBL" id="DAZ98729.1"/>
    </source>
</evidence>
<dbReference type="InterPro" id="IPR029023">
    <property type="entry name" value="Tensin_phosphatase"/>
</dbReference>
<dbReference type="InterPro" id="IPR045101">
    <property type="entry name" value="PTP_PTEN"/>
</dbReference>
<feature type="region of interest" description="Disordered" evidence="5">
    <location>
        <begin position="548"/>
        <end position="640"/>
    </location>
</feature>
<feature type="domain" description="Phosphatase tensin-type" evidence="7">
    <location>
        <begin position="130"/>
        <end position="301"/>
    </location>
</feature>
<dbReference type="Gene3D" id="3.90.190.10">
    <property type="entry name" value="Protein tyrosine phosphatase superfamily"/>
    <property type="match status" value="1"/>
</dbReference>
<dbReference type="Gene3D" id="2.60.40.1110">
    <property type="match status" value="1"/>
</dbReference>
<dbReference type="InterPro" id="IPR035892">
    <property type="entry name" value="C2_domain_sf"/>
</dbReference>
<keyword evidence="4" id="KW-0443">Lipid metabolism</keyword>
<dbReference type="GO" id="GO:0016314">
    <property type="term" value="F:phosphatidylinositol-3,4,5-trisphosphate 3-phosphatase activity"/>
    <property type="evidence" value="ECO:0007669"/>
    <property type="project" value="TreeGrafter"/>
</dbReference>
<keyword evidence="2" id="KW-0378">Hydrolase</keyword>
<dbReference type="SUPFAM" id="SSF49562">
    <property type="entry name" value="C2 domain (Calcium/lipid-binding domain, CaLB)"/>
    <property type="match status" value="1"/>
</dbReference>
<dbReference type="GO" id="GO:0004721">
    <property type="term" value="F:phosphoprotein phosphatase activity"/>
    <property type="evidence" value="ECO:0007669"/>
    <property type="project" value="UniProtKB-KW"/>
</dbReference>
<dbReference type="GO" id="GO:0006629">
    <property type="term" value="P:lipid metabolic process"/>
    <property type="evidence" value="ECO:0007669"/>
    <property type="project" value="UniProtKB-KW"/>
</dbReference>
<evidence type="ECO:0000313" key="10">
    <source>
        <dbReference type="Proteomes" id="UP001146120"/>
    </source>
</evidence>
<proteinExistence type="inferred from homology"/>
<accession>A0AAV2Z1V9</accession>
<organism evidence="9 10">
    <name type="scientific">Lagenidium giganteum</name>
    <dbReference type="NCBI Taxonomy" id="4803"/>
    <lineage>
        <taxon>Eukaryota</taxon>
        <taxon>Sar</taxon>
        <taxon>Stramenopiles</taxon>
        <taxon>Oomycota</taxon>
        <taxon>Peronosporomycetes</taxon>
        <taxon>Pythiales</taxon>
        <taxon>Pythiaceae</taxon>
    </lineage>
</organism>
<feature type="domain" description="C2 tensin-type" evidence="8">
    <location>
        <begin position="351"/>
        <end position="510"/>
    </location>
</feature>
<dbReference type="PROSITE" id="PS00383">
    <property type="entry name" value="TYR_PHOSPHATASE_1"/>
    <property type="match status" value="1"/>
</dbReference>
<dbReference type="Proteomes" id="UP001146120">
    <property type="component" value="Unassembled WGS sequence"/>
</dbReference>
<dbReference type="Pfam" id="PF10409">
    <property type="entry name" value="PTEN_C2"/>
    <property type="match status" value="1"/>
</dbReference>
<gene>
    <name evidence="9" type="ORF">N0F65_006761</name>
</gene>
<feature type="compositionally biased region" description="Basic residues" evidence="5">
    <location>
        <begin position="1"/>
        <end position="10"/>
    </location>
</feature>
<dbReference type="PANTHER" id="PTHR12305">
    <property type="entry name" value="PHOSPHATASE WITH HOMOLOGY TO TENSIN"/>
    <property type="match status" value="1"/>
</dbReference>
<feature type="region of interest" description="Disordered" evidence="5">
    <location>
        <begin position="77"/>
        <end position="99"/>
    </location>
</feature>
<dbReference type="InterPro" id="IPR000387">
    <property type="entry name" value="Tyr_Pase_dom"/>
</dbReference>
<dbReference type="PROSITE" id="PS50056">
    <property type="entry name" value="TYR_PHOSPHATASE_2"/>
    <property type="match status" value="1"/>
</dbReference>
<evidence type="ECO:0000259" key="8">
    <source>
        <dbReference type="PROSITE" id="PS51182"/>
    </source>
</evidence>
<dbReference type="SUPFAM" id="SSF52799">
    <property type="entry name" value="(Phosphotyrosine protein) phosphatases II"/>
    <property type="match status" value="1"/>
</dbReference>
<dbReference type="AlphaFoldDB" id="A0AAV2Z1V9"/>
<dbReference type="InterPro" id="IPR051281">
    <property type="entry name" value="Dual-spec_lipid-protein_phosph"/>
</dbReference>
<dbReference type="PANTHER" id="PTHR12305:SF60">
    <property type="entry name" value="PHOSPHATIDYLINOSITOL 3,4,5-TRISPHOSPHATE 3-PHOSPHATASE TPTE2-RELATED"/>
    <property type="match status" value="1"/>
</dbReference>
<dbReference type="SMART" id="SM01326">
    <property type="entry name" value="PTEN_C2"/>
    <property type="match status" value="1"/>
</dbReference>
<evidence type="ECO:0000256" key="3">
    <source>
        <dbReference type="ARBA" id="ARBA00022912"/>
    </source>
</evidence>
<reference evidence="9" key="2">
    <citation type="journal article" date="2023" name="Microbiol Resour">
        <title>Decontamination and Annotation of the Draft Genome Sequence of the Oomycete Lagenidium giganteum ARSEF 373.</title>
        <authorList>
            <person name="Morgan W.R."/>
            <person name="Tartar A."/>
        </authorList>
    </citation>
    <scope>NUCLEOTIDE SEQUENCE</scope>
    <source>
        <strain evidence="9">ARSEF 373</strain>
    </source>
</reference>